<accession>A0A5B7EW39</accession>
<proteinExistence type="predicted"/>
<organism evidence="2 3">
    <name type="scientific">Portunus trituberculatus</name>
    <name type="common">Swimming crab</name>
    <name type="synonym">Neptunus trituberculatus</name>
    <dbReference type="NCBI Taxonomy" id="210409"/>
    <lineage>
        <taxon>Eukaryota</taxon>
        <taxon>Metazoa</taxon>
        <taxon>Ecdysozoa</taxon>
        <taxon>Arthropoda</taxon>
        <taxon>Crustacea</taxon>
        <taxon>Multicrustacea</taxon>
        <taxon>Malacostraca</taxon>
        <taxon>Eumalacostraca</taxon>
        <taxon>Eucarida</taxon>
        <taxon>Decapoda</taxon>
        <taxon>Pleocyemata</taxon>
        <taxon>Brachyura</taxon>
        <taxon>Eubrachyura</taxon>
        <taxon>Portunoidea</taxon>
        <taxon>Portunidae</taxon>
        <taxon>Portuninae</taxon>
        <taxon>Portunus</taxon>
    </lineage>
</organism>
<sequence>MAWRVLGLRDGAGRGGADCNEMNAECWPRRAPGMAGRRSLTRGCGPPTQVLTARPSHPRRAVRVLIAATRAVLAVTLSIHEKETNRKALTELLIHVGGELLSRDRQLRFALQCVCFSVRTPWRRSGSGSGRRRSGSKGAGRPPESALLKGLLHGASFLEPSSERVSIPVQASGIVTSRPRPRVHQVMAHCGA</sequence>
<dbReference type="EMBL" id="VSRR010003775">
    <property type="protein sequence ID" value="MPC37406.1"/>
    <property type="molecule type" value="Genomic_DNA"/>
</dbReference>
<evidence type="ECO:0000313" key="2">
    <source>
        <dbReference type="EMBL" id="MPC37406.1"/>
    </source>
</evidence>
<feature type="region of interest" description="Disordered" evidence="1">
    <location>
        <begin position="37"/>
        <end position="56"/>
    </location>
</feature>
<gene>
    <name evidence="2" type="ORF">E2C01_030883</name>
</gene>
<feature type="region of interest" description="Disordered" evidence="1">
    <location>
        <begin position="122"/>
        <end position="145"/>
    </location>
</feature>
<dbReference type="AlphaFoldDB" id="A0A5B7EW39"/>
<dbReference type="Proteomes" id="UP000324222">
    <property type="component" value="Unassembled WGS sequence"/>
</dbReference>
<keyword evidence="3" id="KW-1185">Reference proteome</keyword>
<protein>
    <submittedName>
        <fullName evidence="2">Uncharacterized protein</fullName>
    </submittedName>
</protein>
<evidence type="ECO:0000256" key="1">
    <source>
        <dbReference type="SAM" id="MobiDB-lite"/>
    </source>
</evidence>
<comment type="caution">
    <text evidence="2">The sequence shown here is derived from an EMBL/GenBank/DDBJ whole genome shotgun (WGS) entry which is preliminary data.</text>
</comment>
<name>A0A5B7EW39_PORTR</name>
<evidence type="ECO:0000313" key="3">
    <source>
        <dbReference type="Proteomes" id="UP000324222"/>
    </source>
</evidence>
<reference evidence="2 3" key="1">
    <citation type="submission" date="2019-05" db="EMBL/GenBank/DDBJ databases">
        <title>Another draft genome of Portunus trituberculatus and its Hox gene families provides insights of decapod evolution.</title>
        <authorList>
            <person name="Jeong J.-H."/>
            <person name="Song I."/>
            <person name="Kim S."/>
            <person name="Choi T."/>
            <person name="Kim D."/>
            <person name="Ryu S."/>
            <person name="Kim W."/>
        </authorList>
    </citation>
    <scope>NUCLEOTIDE SEQUENCE [LARGE SCALE GENOMIC DNA]</scope>
    <source>
        <tissue evidence="2">Muscle</tissue>
    </source>
</reference>